<keyword evidence="3" id="KW-0238">DNA-binding</keyword>
<dbReference type="AlphaFoldDB" id="A0A031K2G8"/>
<dbReference type="PANTHER" id="PTHR30126:SF40">
    <property type="entry name" value="HTH-TYPE TRANSCRIPTIONAL REGULATOR GLTR"/>
    <property type="match status" value="1"/>
</dbReference>
<dbReference type="PRINTS" id="PR00039">
    <property type="entry name" value="HTHLYSR"/>
</dbReference>
<dbReference type="PANTHER" id="PTHR30126">
    <property type="entry name" value="HTH-TYPE TRANSCRIPTIONAL REGULATOR"/>
    <property type="match status" value="1"/>
</dbReference>
<comment type="caution">
    <text evidence="6">The sequence shown here is derived from an EMBL/GenBank/DDBJ whole genome shotgun (WGS) entry which is preliminary data.</text>
</comment>
<dbReference type="SUPFAM" id="SSF53850">
    <property type="entry name" value="Periplasmic binding protein-like II"/>
    <property type="match status" value="1"/>
</dbReference>
<dbReference type="PROSITE" id="PS50931">
    <property type="entry name" value="HTH_LYSR"/>
    <property type="match status" value="1"/>
</dbReference>
<dbReference type="Pfam" id="PF03466">
    <property type="entry name" value="LysR_substrate"/>
    <property type="match status" value="1"/>
</dbReference>
<sequence length="343" mass="38213">MPLSTVWVPSNQGRFINCIYDPAFGPATPVAMSDDTPLTDRKFASRVDWNLMRTFVDIVRAGGIGAAARELNKQQPSISAALKRLEDHVGTTLLVRSANGVEMTAAGKAMMALCEDMLASARLVPHQIAQAIRRVEGIVRIQIVSAIVSAEFDEAIASFHRRHPGIRIEIRVSSWRQVLDALERGEVEVGIGYDNSVRGGLVYEPLFVECQQLYCGRSHPMFGYRISQPRELKDEAFVLGGEDEIEIVTHLRRRYGLGARVTGLAQDINEARRLIVCGVGIGFLPVPAVRAEIERGLLWPLLHADFEPSYEIFLLARAEPERDTATQLFIDEVFRRIRAIPRA</sequence>
<protein>
    <submittedName>
        <fullName evidence="6">LysR family transcriptional regulator</fullName>
    </submittedName>
</protein>
<comment type="similarity">
    <text evidence="1">Belongs to the LysR transcriptional regulatory family.</text>
</comment>
<evidence type="ECO:0000256" key="1">
    <source>
        <dbReference type="ARBA" id="ARBA00009437"/>
    </source>
</evidence>
<dbReference type="EMBL" id="JFYZ01000005">
    <property type="protein sequence ID" value="EZP82787.1"/>
    <property type="molecule type" value="Genomic_DNA"/>
</dbReference>
<evidence type="ECO:0000313" key="6">
    <source>
        <dbReference type="EMBL" id="EZP82787.1"/>
    </source>
</evidence>
<dbReference type="GO" id="GO:0003700">
    <property type="term" value="F:DNA-binding transcription factor activity"/>
    <property type="evidence" value="ECO:0007669"/>
    <property type="project" value="InterPro"/>
</dbReference>
<dbReference type="InterPro" id="IPR036390">
    <property type="entry name" value="WH_DNA-bd_sf"/>
</dbReference>
<keyword evidence="4" id="KW-0804">Transcription</keyword>
<evidence type="ECO:0000259" key="5">
    <source>
        <dbReference type="PROSITE" id="PS50931"/>
    </source>
</evidence>
<dbReference type="Pfam" id="PF00126">
    <property type="entry name" value="HTH_1"/>
    <property type="match status" value="1"/>
</dbReference>
<evidence type="ECO:0000256" key="4">
    <source>
        <dbReference type="ARBA" id="ARBA00023163"/>
    </source>
</evidence>
<dbReference type="GO" id="GO:0000976">
    <property type="term" value="F:transcription cis-regulatory region binding"/>
    <property type="evidence" value="ECO:0007669"/>
    <property type="project" value="TreeGrafter"/>
</dbReference>
<evidence type="ECO:0000313" key="7">
    <source>
        <dbReference type="Proteomes" id="UP000024329"/>
    </source>
</evidence>
<evidence type="ECO:0000256" key="3">
    <source>
        <dbReference type="ARBA" id="ARBA00023125"/>
    </source>
</evidence>
<dbReference type="Gene3D" id="3.40.190.290">
    <property type="match status" value="1"/>
</dbReference>
<dbReference type="InterPro" id="IPR005119">
    <property type="entry name" value="LysR_subst-bd"/>
</dbReference>
<proteinExistence type="inferred from homology"/>
<feature type="domain" description="HTH lysR-type" evidence="5">
    <location>
        <begin position="47"/>
        <end position="104"/>
    </location>
</feature>
<gene>
    <name evidence="6" type="ORF">BV97_01711</name>
</gene>
<dbReference type="eggNOG" id="COG0583">
    <property type="taxonomic scope" value="Bacteria"/>
</dbReference>
<dbReference type="PATRIC" id="fig|158500.4.peg.1754"/>
<name>A0A031K2G8_9SPHN</name>
<organism evidence="6 7">
    <name type="scientific">Novosphingobium resinovorum</name>
    <dbReference type="NCBI Taxonomy" id="158500"/>
    <lineage>
        <taxon>Bacteria</taxon>
        <taxon>Pseudomonadati</taxon>
        <taxon>Pseudomonadota</taxon>
        <taxon>Alphaproteobacteria</taxon>
        <taxon>Sphingomonadales</taxon>
        <taxon>Sphingomonadaceae</taxon>
        <taxon>Novosphingobium</taxon>
    </lineage>
</organism>
<accession>A0A031K2G8</accession>
<reference evidence="6 7" key="1">
    <citation type="submission" date="2014-03" db="EMBL/GenBank/DDBJ databases">
        <title>Whole genome sequence of Novosphingobium resinovorum KF1.</title>
        <authorList>
            <person name="Gan H.M."/>
            <person name="Gan H.Y."/>
            <person name="Chew T.H."/>
            <person name="Savka M.A."/>
        </authorList>
    </citation>
    <scope>NUCLEOTIDE SEQUENCE [LARGE SCALE GENOMIC DNA]</scope>
    <source>
        <strain evidence="6 7">KF1</strain>
    </source>
</reference>
<dbReference type="Gene3D" id="1.10.10.10">
    <property type="entry name" value="Winged helix-like DNA-binding domain superfamily/Winged helix DNA-binding domain"/>
    <property type="match status" value="1"/>
</dbReference>
<dbReference type="InterPro" id="IPR036388">
    <property type="entry name" value="WH-like_DNA-bd_sf"/>
</dbReference>
<keyword evidence="2" id="KW-0805">Transcription regulation</keyword>
<evidence type="ECO:0000256" key="2">
    <source>
        <dbReference type="ARBA" id="ARBA00023015"/>
    </source>
</evidence>
<dbReference type="InterPro" id="IPR000847">
    <property type="entry name" value="LysR_HTH_N"/>
</dbReference>
<dbReference type="Proteomes" id="UP000024329">
    <property type="component" value="Unassembled WGS sequence"/>
</dbReference>
<dbReference type="CDD" id="cd05466">
    <property type="entry name" value="PBP2_LTTR_substrate"/>
    <property type="match status" value="1"/>
</dbReference>
<dbReference type="SUPFAM" id="SSF46785">
    <property type="entry name" value="Winged helix' DNA-binding domain"/>
    <property type="match status" value="1"/>
</dbReference>